<dbReference type="Gene3D" id="3.40.50.9100">
    <property type="entry name" value="Dehydroquinase, class II"/>
    <property type="match status" value="1"/>
</dbReference>
<comment type="catalytic activity">
    <reaction evidence="3">
        <text>3-dehydroquinate = 3-dehydroshikimate + H2O</text>
        <dbReference type="Rhea" id="RHEA:21096"/>
        <dbReference type="ChEBI" id="CHEBI:15377"/>
        <dbReference type="ChEBI" id="CHEBI:16630"/>
        <dbReference type="ChEBI" id="CHEBI:32364"/>
        <dbReference type="EC" id="4.2.1.10"/>
    </reaction>
</comment>
<reference evidence="8 9" key="1">
    <citation type="submission" date="2015-01" db="EMBL/GenBank/DDBJ databases">
        <title>The Genome Sequence of Exophiala xenobiotica CBS118157.</title>
        <authorList>
            <consortium name="The Broad Institute Genomics Platform"/>
            <person name="Cuomo C."/>
            <person name="de Hoog S."/>
            <person name="Gorbushina A."/>
            <person name="Stielow B."/>
            <person name="Teixiera M."/>
            <person name="Abouelleil A."/>
            <person name="Chapman S.B."/>
            <person name="Priest M."/>
            <person name="Young S.K."/>
            <person name="Wortman J."/>
            <person name="Nusbaum C."/>
            <person name="Birren B."/>
        </authorList>
    </citation>
    <scope>NUCLEOTIDE SEQUENCE [LARGE SCALE GENOMIC DNA]</scope>
    <source>
        <strain evidence="8 9">CBS 118157</strain>
    </source>
</reference>
<dbReference type="PIRSF" id="PIRSF001399">
    <property type="entry name" value="DHquinase_II"/>
    <property type="match status" value="1"/>
</dbReference>
<feature type="binding site" evidence="3 5">
    <location>
        <begin position="138"/>
        <end position="139"/>
    </location>
    <ligand>
        <name>substrate</name>
    </ligand>
</feature>
<feature type="binding site" evidence="3 5">
    <location>
        <position position="124"/>
    </location>
    <ligand>
        <name>substrate</name>
    </ligand>
</feature>
<feature type="binding site" evidence="3 5">
    <location>
        <position position="111"/>
    </location>
    <ligand>
        <name>substrate</name>
    </ligand>
</feature>
<comment type="function">
    <text evidence="3">Is involved in the catabolism of quinate. Allows the utilization of quinate as carbon source via the beta-ketoadipate pathway.</text>
</comment>
<dbReference type="OrthoDB" id="8191625at2759"/>
<dbReference type="HAMAP" id="MF_00169">
    <property type="entry name" value="AroQ"/>
    <property type="match status" value="1"/>
</dbReference>
<feature type="binding site" evidence="3 5">
    <location>
        <position position="117"/>
    </location>
    <ligand>
        <name>substrate</name>
    </ligand>
</feature>
<dbReference type="STRING" id="348802.A0A0D2EZH9"/>
<name>A0A0D2EZH9_9EURO</name>
<protein>
    <recommendedName>
        <fullName evidence="3">Catabolic 3-dehydroquinase</fullName>
        <shortName evidence="3">cDHQase</shortName>
        <ecNumber evidence="3">4.2.1.10</ecNumber>
    </recommendedName>
    <alternativeName>
        <fullName evidence="3">3-dehydroquinate dehydratase</fullName>
    </alternativeName>
</protein>
<evidence type="ECO:0000256" key="7">
    <source>
        <dbReference type="SAM" id="MobiDB-lite"/>
    </source>
</evidence>
<dbReference type="GO" id="GO:0019631">
    <property type="term" value="P:quinate catabolic process"/>
    <property type="evidence" value="ECO:0007669"/>
    <property type="project" value="TreeGrafter"/>
</dbReference>
<dbReference type="GeneID" id="25330645"/>
<keyword evidence="1 3" id="KW-0672">Quinate metabolism</keyword>
<dbReference type="EMBL" id="KN847321">
    <property type="protein sequence ID" value="KIW53144.1"/>
    <property type="molecule type" value="Genomic_DNA"/>
</dbReference>
<feature type="binding site" evidence="3 5">
    <location>
        <position position="148"/>
    </location>
    <ligand>
        <name>substrate</name>
    </ligand>
</feature>
<dbReference type="UniPathway" id="UPA00088">
    <property type="reaction ID" value="UER00178"/>
</dbReference>
<dbReference type="SUPFAM" id="SSF52304">
    <property type="entry name" value="Type II 3-dehydroquinate dehydratase"/>
    <property type="match status" value="2"/>
</dbReference>
<dbReference type="GO" id="GO:0003855">
    <property type="term" value="F:3-dehydroquinate dehydratase activity"/>
    <property type="evidence" value="ECO:0007669"/>
    <property type="project" value="UniProtKB-UniRule"/>
</dbReference>
<feature type="region of interest" description="Disordered" evidence="7">
    <location>
        <begin position="73"/>
        <end position="94"/>
    </location>
</feature>
<feature type="active site" description="Proton donor" evidence="3 4">
    <location>
        <position position="137"/>
    </location>
</feature>
<dbReference type="Proteomes" id="UP000054342">
    <property type="component" value="Unassembled WGS sequence"/>
</dbReference>
<comment type="pathway">
    <text evidence="3">Aromatic compound metabolism; 3,4-dihydroxybenzoate biosynthesis; 3,4-dihydroxybenzoate from 3-dehydroquinate: step 1/2.</text>
</comment>
<evidence type="ECO:0000256" key="6">
    <source>
        <dbReference type="PIRSR" id="PIRSR001399-3"/>
    </source>
</evidence>
<feature type="compositionally biased region" description="Low complexity" evidence="7">
    <location>
        <begin position="73"/>
        <end position="89"/>
    </location>
</feature>
<dbReference type="GO" id="GO:0046279">
    <property type="term" value="P:3,4-dihydroxybenzoate biosynthetic process"/>
    <property type="evidence" value="ECO:0007669"/>
    <property type="project" value="UniProtKB-UniRule"/>
</dbReference>
<evidence type="ECO:0000256" key="2">
    <source>
        <dbReference type="ARBA" id="ARBA00023239"/>
    </source>
</evidence>
<dbReference type="InterPro" id="IPR018509">
    <property type="entry name" value="DHquinase_II_CS"/>
</dbReference>
<accession>A0A0D2EZH9</accession>
<keyword evidence="2 3" id="KW-0456">Lyase</keyword>
<dbReference type="PANTHER" id="PTHR21272:SF3">
    <property type="entry name" value="CATABOLIC 3-DEHYDROQUINASE"/>
    <property type="match status" value="1"/>
</dbReference>
<organism evidence="8 9">
    <name type="scientific">Exophiala xenobiotica</name>
    <dbReference type="NCBI Taxonomy" id="348802"/>
    <lineage>
        <taxon>Eukaryota</taxon>
        <taxon>Fungi</taxon>
        <taxon>Dikarya</taxon>
        <taxon>Ascomycota</taxon>
        <taxon>Pezizomycotina</taxon>
        <taxon>Eurotiomycetes</taxon>
        <taxon>Chaetothyriomycetidae</taxon>
        <taxon>Chaetothyriales</taxon>
        <taxon>Herpotrichiellaceae</taxon>
        <taxon>Exophiala</taxon>
    </lineage>
</organism>
<dbReference type="PROSITE" id="PS01029">
    <property type="entry name" value="DEHYDROQUINASE_II"/>
    <property type="match status" value="1"/>
</dbReference>
<evidence type="ECO:0000256" key="1">
    <source>
        <dbReference type="ARBA" id="ARBA00022911"/>
    </source>
</evidence>
<dbReference type="PANTHER" id="PTHR21272">
    <property type="entry name" value="CATABOLIC 3-DEHYDROQUINASE"/>
    <property type="match status" value="1"/>
</dbReference>
<evidence type="ECO:0000256" key="3">
    <source>
        <dbReference type="HAMAP-Rule" id="MF_03136"/>
    </source>
</evidence>
<dbReference type="InterPro" id="IPR036441">
    <property type="entry name" value="DHquinase_II_sf"/>
</dbReference>
<evidence type="ECO:0000256" key="5">
    <source>
        <dbReference type="PIRSR" id="PIRSR001399-2"/>
    </source>
</evidence>
<sequence length="191" mass="20941">MSKPNRKILLVNGPNLNLLGTREPGIYGTTTLPQVVDAVTKRAHDLDITIVPFQSNHEGAIIDFLHSHFLGPTNTNTDNGTTTATTTTPSEEEKEEAKAKAKADRVAVIINPAAYTHTSVAIRDALLATNFPFVEVHISNVHARETFRDHSYFSDKATGVIMGLGTFGYIAALEFWANNDRDYFAENNNLA</sequence>
<evidence type="ECO:0000256" key="4">
    <source>
        <dbReference type="PIRSR" id="PIRSR001399-1"/>
    </source>
</evidence>
<evidence type="ECO:0000313" key="9">
    <source>
        <dbReference type="Proteomes" id="UP000054342"/>
    </source>
</evidence>
<keyword evidence="9" id="KW-1185">Reference proteome</keyword>
<dbReference type="Pfam" id="PF01220">
    <property type="entry name" value="DHquinase_II"/>
    <property type="match status" value="1"/>
</dbReference>
<dbReference type="AlphaFoldDB" id="A0A0D2EZH9"/>
<dbReference type="HOGENOM" id="CLU_090968_1_0_1"/>
<dbReference type="RefSeq" id="XP_013313728.1">
    <property type="nucleotide sequence ID" value="XM_013458274.1"/>
</dbReference>
<dbReference type="EC" id="4.2.1.10" evidence="3"/>
<dbReference type="CDD" id="cd00466">
    <property type="entry name" value="DHQase_II"/>
    <property type="match status" value="1"/>
</dbReference>
<evidence type="ECO:0000313" key="8">
    <source>
        <dbReference type="EMBL" id="KIW53144.1"/>
    </source>
</evidence>
<dbReference type="InterPro" id="IPR001874">
    <property type="entry name" value="DHquinase_II"/>
</dbReference>
<feature type="site" description="Transition state stabilizer" evidence="3 6">
    <location>
        <position position="22"/>
    </location>
</feature>
<gene>
    <name evidence="3" type="primary">qutE</name>
    <name evidence="8" type="ORF">PV05_08737</name>
</gene>
<comment type="subunit">
    <text evidence="3">Homododecamer. Adopts a ring-like structure, composed of an arrangement of two hexameric rings stacked on top of one another.</text>
</comment>
<comment type="similarity">
    <text evidence="3">Belongs to the type-II 3-dehydroquinase family.</text>
</comment>
<feature type="active site" description="Proton acceptor" evidence="3 4">
    <location>
        <position position="27"/>
    </location>
</feature>
<proteinExistence type="inferred from homology"/>